<dbReference type="EMBL" id="CP157762">
    <property type="protein sequence ID" value="XBP95552.1"/>
    <property type="molecule type" value="Genomic_DNA"/>
</dbReference>
<reference evidence="6" key="1">
    <citation type="submission" date="2024-01" db="EMBL/GenBank/DDBJ databases">
        <title>The genome sequence of Micromonospora mangrovi CCTCC AA 2012012.</title>
        <authorList>
            <person name="Gao J."/>
        </authorList>
    </citation>
    <scope>NUCLEOTIDE SEQUENCE</scope>
    <source>
        <strain evidence="6">CCTCC AA 2012012</strain>
    </source>
</reference>
<dbReference type="Gene3D" id="3.40.190.10">
    <property type="entry name" value="Periplasmic binding protein-like II"/>
    <property type="match status" value="2"/>
</dbReference>
<dbReference type="SUPFAM" id="SSF53850">
    <property type="entry name" value="Periplasmic binding protein-like II"/>
    <property type="match status" value="1"/>
</dbReference>
<organism evidence="6">
    <name type="scientific">Micromonospora sp. CCTCC AA 2012012</name>
    <dbReference type="NCBI Taxonomy" id="3111921"/>
    <lineage>
        <taxon>Bacteria</taxon>
        <taxon>Bacillati</taxon>
        <taxon>Actinomycetota</taxon>
        <taxon>Actinomycetes</taxon>
        <taxon>Micromonosporales</taxon>
        <taxon>Micromonosporaceae</taxon>
        <taxon>Micromonospora</taxon>
    </lineage>
</organism>
<accession>A0AAU7MDS1</accession>
<evidence type="ECO:0000256" key="2">
    <source>
        <dbReference type="ARBA" id="ARBA00023015"/>
    </source>
</evidence>
<protein>
    <submittedName>
        <fullName evidence="6">LysR family transcriptional regulator</fullName>
    </submittedName>
</protein>
<dbReference type="GO" id="GO:0003700">
    <property type="term" value="F:DNA-binding transcription factor activity"/>
    <property type="evidence" value="ECO:0007669"/>
    <property type="project" value="InterPro"/>
</dbReference>
<dbReference type="PROSITE" id="PS50931">
    <property type="entry name" value="HTH_LYSR"/>
    <property type="match status" value="1"/>
</dbReference>
<keyword evidence="4" id="KW-0804">Transcription</keyword>
<dbReference type="GO" id="GO:0003677">
    <property type="term" value="F:DNA binding"/>
    <property type="evidence" value="ECO:0007669"/>
    <property type="project" value="UniProtKB-KW"/>
</dbReference>
<dbReference type="InterPro" id="IPR005119">
    <property type="entry name" value="LysR_subst-bd"/>
</dbReference>
<dbReference type="SUPFAM" id="SSF46785">
    <property type="entry name" value="Winged helix' DNA-binding domain"/>
    <property type="match status" value="1"/>
</dbReference>
<comment type="similarity">
    <text evidence="1">Belongs to the LysR transcriptional regulatory family.</text>
</comment>
<reference evidence="7" key="2">
    <citation type="submission" date="2024-06" db="EMBL/GenBank/DDBJ databases">
        <title>Micromonospora mangrovi CCTCC AA 2012012 genome sequences.</title>
        <authorList>
            <person name="Gao J."/>
        </authorList>
    </citation>
    <scope>NUCLEOTIDE SEQUENCE</scope>
    <source>
        <strain evidence="7">CCTCC AA 2012012</strain>
    </source>
</reference>
<dbReference type="InterPro" id="IPR036388">
    <property type="entry name" value="WH-like_DNA-bd_sf"/>
</dbReference>
<dbReference type="PANTHER" id="PTHR30346:SF28">
    <property type="entry name" value="HTH-TYPE TRANSCRIPTIONAL REGULATOR CYNR"/>
    <property type="match status" value="1"/>
</dbReference>
<dbReference type="Pfam" id="PF03466">
    <property type="entry name" value="LysR_substrate"/>
    <property type="match status" value="1"/>
</dbReference>
<dbReference type="FunFam" id="1.10.10.10:FF:000001">
    <property type="entry name" value="LysR family transcriptional regulator"/>
    <property type="match status" value="1"/>
</dbReference>
<dbReference type="InterPro" id="IPR036390">
    <property type="entry name" value="WH_DNA-bd_sf"/>
</dbReference>
<evidence type="ECO:0000259" key="5">
    <source>
        <dbReference type="PROSITE" id="PS50931"/>
    </source>
</evidence>
<keyword evidence="2" id="KW-0805">Transcription regulation</keyword>
<dbReference type="EMBL" id="CP159342">
    <property type="protein sequence ID" value="XCH76255.1"/>
    <property type="molecule type" value="Genomic_DNA"/>
</dbReference>
<name>A0AAU7MDS1_9ACTN</name>
<evidence type="ECO:0000256" key="3">
    <source>
        <dbReference type="ARBA" id="ARBA00023125"/>
    </source>
</evidence>
<dbReference type="Pfam" id="PF00126">
    <property type="entry name" value="HTH_1"/>
    <property type="match status" value="1"/>
</dbReference>
<sequence length="312" mass="34387">MGPELDLHQLQVFVVVAETRHFGLAAKQMFMTQPTVSYHVRALEERLGVQLLVRTRPAVMLTEAGRILLPRARKLLADSSLTVEQVRAARDGLVGEDLRIGLVDAAFDLHDILIGEFTRTHPQVRVHRRQLSSVEQLRRLADGRLDVAVCRAALAPPTLRSQLIRLDPVVVVMAADHPLAGRASIELRDLRDELFILDADNEAPEFRQYVTHLCRTAGFSPRISSIQPATLHDATGMQPGSTALGIVPGCIRAAVSRTDGMLVAVPLTPTSHYDWSLLWLGDTPPPVVTQFLTVALRTAEEHGWLTGRRGQG</sequence>
<feature type="domain" description="HTH lysR-type" evidence="5">
    <location>
        <begin position="5"/>
        <end position="62"/>
    </location>
</feature>
<dbReference type="RefSeq" id="WP_350936473.1">
    <property type="nucleotide sequence ID" value="NZ_CP157762.1"/>
</dbReference>
<dbReference type="CDD" id="cd08414">
    <property type="entry name" value="PBP2_LTTR_aromatics_like"/>
    <property type="match status" value="1"/>
</dbReference>
<evidence type="ECO:0000313" key="7">
    <source>
        <dbReference type="EMBL" id="XCH76255.1"/>
    </source>
</evidence>
<dbReference type="InterPro" id="IPR000847">
    <property type="entry name" value="LysR_HTH_N"/>
</dbReference>
<dbReference type="Gene3D" id="1.10.10.10">
    <property type="entry name" value="Winged helix-like DNA-binding domain superfamily/Winged helix DNA-binding domain"/>
    <property type="match status" value="1"/>
</dbReference>
<evidence type="ECO:0000256" key="4">
    <source>
        <dbReference type="ARBA" id="ARBA00023163"/>
    </source>
</evidence>
<gene>
    <name evidence="7" type="ORF">ABUL08_09240</name>
    <name evidence="6" type="ORF">VK199_09195</name>
</gene>
<dbReference type="AlphaFoldDB" id="A0AAU7MDS1"/>
<evidence type="ECO:0000313" key="6">
    <source>
        <dbReference type="EMBL" id="XBP95552.1"/>
    </source>
</evidence>
<proteinExistence type="inferred from homology"/>
<dbReference type="PRINTS" id="PR00039">
    <property type="entry name" value="HTHLYSR"/>
</dbReference>
<dbReference type="PANTHER" id="PTHR30346">
    <property type="entry name" value="TRANSCRIPTIONAL DUAL REGULATOR HCAR-RELATED"/>
    <property type="match status" value="1"/>
</dbReference>
<evidence type="ECO:0000256" key="1">
    <source>
        <dbReference type="ARBA" id="ARBA00009437"/>
    </source>
</evidence>
<dbReference type="GO" id="GO:0032993">
    <property type="term" value="C:protein-DNA complex"/>
    <property type="evidence" value="ECO:0007669"/>
    <property type="project" value="TreeGrafter"/>
</dbReference>
<keyword evidence="3" id="KW-0238">DNA-binding</keyword>